<dbReference type="NCBIfam" id="TIGR01730">
    <property type="entry name" value="RND_mfp"/>
    <property type="match status" value="1"/>
</dbReference>
<gene>
    <name evidence="5" type="ORF">ND2E_2962</name>
</gene>
<dbReference type="EMBL" id="JQED01000017">
    <property type="protein sequence ID" value="KGJ92714.1"/>
    <property type="molecule type" value="Genomic_DNA"/>
</dbReference>
<organism evidence="5 6">
    <name type="scientific">Colwellia psychrerythraea</name>
    <name type="common">Vibrio psychroerythus</name>
    <dbReference type="NCBI Taxonomy" id="28229"/>
    <lineage>
        <taxon>Bacteria</taxon>
        <taxon>Pseudomonadati</taxon>
        <taxon>Pseudomonadota</taxon>
        <taxon>Gammaproteobacteria</taxon>
        <taxon>Alteromonadales</taxon>
        <taxon>Colwelliaceae</taxon>
        <taxon>Colwellia</taxon>
    </lineage>
</organism>
<dbReference type="RefSeq" id="WP_033093697.1">
    <property type="nucleotide sequence ID" value="NZ_JQED01000017.1"/>
</dbReference>
<evidence type="ECO:0000313" key="5">
    <source>
        <dbReference type="EMBL" id="KGJ92714.1"/>
    </source>
</evidence>
<sequence>MNITKWLLVIIILAGTIFGLYNYKASLQQAANEQAANMPEMAATVTAVKVANMSYQKNIQVSGEVQAFKFLMLNNELAGEITHLNATSGQIVNKGQVLLELDHRDEDARLMAAEATLTLNQQTLNRNIKLHKNRGISEEQVDQARAAVQIAKAEISAITTAIDKKTLTAPFTAKIGIHSLEIGQYLDKNSQVLELVGVNDFTWIDFNLPQLYQELGLSSTVKISPINQDAVFEAKIIAIDPQLSRLSRHLKYRVQLPSETLALKPNTLVSVIVPIANETTLAVVPDLAIKRDALGNYVFVLETDEEGNYRAKQVPVELGERHGEQVMILSGVTAGQLVANKGAFKLFPGMKVYLADEAASDVNEEKTQAVVSEAIAQE</sequence>
<evidence type="ECO:0000313" key="6">
    <source>
        <dbReference type="Proteomes" id="UP000029843"/>
    </source>
</evidence>
<dbReference type="SUPFAM" id="SSF111369">
    <property type="entry name" value="HlyD-like secretion proteins"/>
    <property type="match status" value="1"/>
</dbReference>
<keyword evidence="2" id="KW-0812">Transmembrane</keyword>
<comment type="caution">
    <text evidence="5">The sequence shown here is derived from an EMBL/GenBank/DDBJ whole genome shotgun (WGS) entry which is preliminary data.</text>
</comment>
<dbReference type="GO" id="GO:0015562">
    <property type="term" value="F:efflux transmembrane transporter activity"/>
    <property type="evidence" value="ECO:0007669"/>
    <property type="project" value="TreeGrafter"/>
</dbReference>
<dbReference type="Pfam" id="PF25954">
    <property type="entry name" value="Beta-barrel_RND_2"/>
    <property type="match status" value="1"/>
</dbReference>
<comment type="similarity">
    <text evidence="1">Belongs to the membrane fusion protein (MFP) (TC 8.A.1) family.</text>
</comment>
<dbReference type="AlphaFoldDB" id="A0A099KPM8"/>
<feature type="domain" description="CusB-like beta-barrel" evidence="4">
    <location>
        <begin position="227"/>
        <end position="271"/>
    </location>
</feature>
<dbReference type="PANTHER" id="PTHR30469:SF11">
    <property type="entry name" value="BLL4320 PROTEIN"/>
    <property type="match status" value="1"/>
</dbReference>
<dbReference type="Proteomes" id="UP000029843">
    <property type="component" value="Unassembled WGS sequence"/>
</dbReference>
<dbReference type="InterPro" id="IPR006143">
    <property type="entry name" value="RND_pump_MFP"/>
</dbReference>
<dbReference type="Gene3D" id="2.40.50.100">
    <property type="match status" value="1"/>
</dbReference>
<dbReference type="Gene3D" id="1.10.287.470">
    <property type="entry name" value="Helix hairpin bin"/>
    <property type="match status" value="1"/>
</dbReference>
<name>A0A099KPM8_COLPS</name>
<dbReference type="InterPro" id="IPR058792">
    <property type="entry name" value="Beta-barrel_RND_2"/>
</dbReference>
<evidence type="ECO:0000256" key="2">
    <source>
        <dbReference type="SAM" id="Phobius"/>
    </source>
</evidence>
<dbReference type="PANTHER" id="PTHR30469">
    <property type="entry name" value="MULTIDRUG RESISTANCE PROTEIN MDTA"/>
    <property type="match status" value="1"/>
</dbReference>
<proteinExistence type="inferred from homology"/>
<evidence type="ECO:0000259" key="4">
    <source>
        <dbReference type="Pfam" id="PF25954"/>
    </source>
</evidence>
<dbReference type="Gene3D" id="2.40.420.20">
    <property type="match status" value="1"/>
</dbReference>
<dbReference type="PATRIC" id="fig|28229.4.peg.2005"/>
<dbReference type="OrthoDB" id="9806939at2"/>
<feature type="transmembrane region" description="Helical" evidence="2">
    <location>
        <begin position="6"/>
        <end position="23"/>
    </location>
</feature>
<dbReference type="Gene3D" id="2.40.30.170">
    <property type="match status" value="1"/>
</dbReference>
<accession>A0A099KPM8</accession>
<keyword evidence="2" id="KW-0472">Membrane</keyword>
<reference evidence="5 6" key="1">
    <citation type="submission" date="2014-08" db="EMBL/GenBank/DDBJ databases">
        <title>Genomic and Phenotypic Diversity of Colwellia psychrerythraea strains from Disparate Marine Basins.</title>
        <authorList>
            <person name="Techtmann S.M."/>
            <person name="Stelling S.C."/>
            <person name="Utturkar S.M."/>
            <person name="Alshibli N."/>
            <person name="Harris A."/>
            <person name="Brown S.D."/>
            <person name="Hazen T.C."/>
        </authorList>
    </citation>
    <scope>NUCLEOTIDE SEQUENCE [LARGE SCALE GENOMIC DNA]</scope>
    <source>
        <strain evidence="5 6">ND2E</strain>
    </source>
</reference>
<evidence type="ECO:0000256" key="1">
    <source>
        <dbReference type="ARBA" id="ARBA00009477"/>
    </source>
</evidence>
<dbReference type="InterPro" id="IPR058624">
    <property type="entry name" value="MdtA-like_HH"/>
</dbReference>
<dbReference type="Pfam" id="PF25876">
    <property type="entry name" value="HH_MFP_RND"/>
    <property type="match status" value="1"/>
</dbReference>
<feature type="domain" description="Multidrug resistance protein MdtA-like alpha-helical hairpin" evidence="3">
    <location>
        <begin position="107"/>
        <end position="164"/>
    </location>
</feature>
<keyword evidence="2" id="KW-1133">Transmembrane helix</keyword>
<protein>
    <submittedName>
        <fullName evidence="5">Efflux transporter, RND family, MFP subunit</fullName>
    </submittedName>
</protein>
<dbReference type="GO" id="GO:1990281">
    <property type="term" value="C:efflux pump complex"/>
    <property type="evidence" value="ECO:0007669"/>
    <property type="project" value="TreeGrafter"/>
</dbReference>
<evidence type="ECO:0000259" key="3">
    <source>
        <dbReference type="Pfam" id="PF25876"/>
    </source>
</evidence>